<evidence type="ECO:0000256" key="2">
    <source>
        <dbReference type="SAM" id="Phobius"/>
    </source>
</evidence>
<organism evidence="3 4">
    <name type="scientific">Nocardiopsis suaedae</name>
    <dbReference type="NCBI Taxonomy" id="3018444"/>
    <lineage>
        <taxon>Bacteria</taxon>
        <taxon>Bacillati</taxon>
        <taxon>Actinomycetota</taxon>
        <taxon>Actinomycetes</taxon>
        <taxon>Streptosporangiales</taxon>
        <taxon>Nocardiopsidaceae</taxon>
        <taxon>Nocardiopsis</taxon>
    </lineage>
</organism>
<keyword evidence="2" id="KW-0812">Transmembrane</keyword>
<feature type="transmembrane region" description="Helical" evidence="2">
    <location>
        <begin position="44"/>
        <end position="62"/>
    </location>
</feature>
<keyword evidence="2" id="KW-1133">Transmembrane helix</keyword>
<dbReference type="EMBL" id="JAQFWP010000006">
    <property type="protein sequence ID" value="MDA2803932.1"/>
    <property type="molecule type" value="Genomic_DNA"/>
</dbReference>
<sequence length="171" mass="17589">MRHVVGFFVGLLLAPVVVLGVGWAQPRLAALNGAGGTFADTAGAVTVAGLGGVALVVAVTLVGPRLTPMLPGIAGLTLMAASAVAVLRPGLADRVPAWVPGQEGAVQLLGLGVFLPLAVLMVAPMLVPSRWVREEPGGVSPDEYFDGLYDEDYEDDGDDGDSPRSRRRHAA</sequence>
<feature type="region of interest" description="Disordered" evidence="1">
    <location>
        <begin position="136"/>
        <end position="171"/>
    </location>
</feature>
<protein>
    <recommendedName>
        <fullName evidence="5">Trp biosynthesis protein</fullName>
    </recommendedName>
</protein>
<proteinExistence type="predicted"/>
<keyword evidence="2" id="KW-0472">Membrane</keyword>
<accession>A0ABT4TGW7</accession>
<dbReference type="Proteomes" id="UP001165685">
    <property type="component" value="Unassembled WGS sequence"/>
</dbReference>
<feature type="compositionally biased region" description="Acidic residues" evidence="1">
    <location>
        <begin position="143"/>
        <end position="160"/>
    </location>
</feature>
<name>A0ABT4TGW7_9ACTN</name>
<dbReference type="RefSeq" id="WP_270676416.1">
    <property type="nucleotide sequence ID" value="NZ_JAQFWP010000006.1"/>
</dbReference>
<feature type="transmembrane region" description="Helical" evidence="2">
    <location>
        <begin position="108"/>
        <end position="127"/>
    </location>
</feature>
<evidence type="ECO:0000256" key="1">
    <source>
        <dbReference type="SAM" id="MobiDB-lite"/>
    </source>
</evidence>
<reference evidence="3" key="1">
    <citation type="submission" date="2023-01" db="EMBL/GenBank/DDBJ databases">
        <title>Draft genome sequence of Nocardiopsis sp. LSu2-4 isolated from halophytes.</title>
        <authorList>
            <person name="Duangmal K."/>
            <person name="Chantavorakit T."/>
        </authorList>
    </citation>
    <scope>NUCLEOTIDE SEQUENCE</scope>
    <source>
        <strain evidence="3">LSu2-4</strain>
    </source>
</reference>
<keyword evidence="4" id="KW-1185">Reference proteome</keyword>
<feature type="transmembrane region" description="Helical" evidence="2">
    <location>
        <begin position="69"/>
        <end position="88"/>
    </location>
</feature>
<evidence type="ECO:0000313" key="3">
    <source>
        <dbReference type="EMBL" id="MDA2803932.1"/>
    </source>
</evidence>
<evidence type="ECO:0008006" key="5">
    <source>
        <dbReference type="Google" id="ProtNLM"/>
    </source>
</evidence>
<evidence type="ECO:0000313" key="4">
    <source>
        <dbReference type="Proteomes" id="UP001165685"/>
    </source>
</evidence>
<comment type="caution">
    <text evidence="3">The sequence shown here is derived from an EMBL/GenBank/DDBJ whole genome shotgun (WGS) entry which is preliminary data.</text>
</comment>
<gene>
    <name evidence="3" type="ORF">O4U47_05370</name>
</gene>